<organism evidence="1 2">
    <name type="scientific">Penicillium antarcticum</name>
    <dbReference type="NCBI Taxonomy" id="416450"/>
    <lineage>
        <taxon>Eukaryota</taxon>
        <taxon>Fungi</taxon>
        <taxon>Dikarya</taxon>
        <taxon>Ascomycota</taxon>
        <taxon>Pezizomycotina</taxon>
        <taxon>Eurotiomycetes</taxon>
        <taxon>Eurotiomycetidae</taxon>
        <taxon>Eurotiales</taxon>
        <taxon>Aspergillaceae</taxon>
        <taxon>Penicillium</taxon>
    </lineage>
</organism>
<evidence type="ECO:0008006" key="3">
    <source>
        <dbReference type="Google" id="ProtNLM"/>
    </source>
</evidence>
<sequence length="66" mass="7457">MHPFAKLSVEIIWQILESCDVAGLDGLQQISPRVEQAFNRASWLFYAPRLDSVDAIHPGNLARRAH</sequence>
<dbReference type="Proteomes" id="UP000191672">
    <property type="component" value="Unassembled WGS sequence"/>
</dbReference>
<comment type="caution">
    <text evidence="1">The sequence shown here is derived from an EMBL/GenBank/DDBJ whole genome shotgun (WGS) entry which is preliminary data.</text>
</comment>
<proteinExistence type="predicted"/>
<evidence type="ECO:0000313" key="1">
    <source>
        <dbReference type="EMBL" id="OQD78047.1"/>
    </source>
</evidence>
<evidence type="ECO:0000313" key="2">
    <source>
        <dbReference type="Proteomes" id="UP000191672"/>
    </source>
</evidence>
<gene>
    <name evidence="1" type="ORF">PENANT_c094G03891</name>
</gene>
<keyword evidence="2" id="KW-1185">Reference proteome</keyword>
<dbReference type="AlphaFoldDB" id="A0A1V6PMS5"/>
<protein>
    <recommendedName>
        <fullName evidence="3">F-box domain-containing protein</fullName>
    </recommendedName>
</protein>
<reference evidence="2" key="1">
    <citation type="journal article" date="2017" name="Nat. Microbiol.">
        <title>Global analysis of biosynthetic gene clusters reveals vast potential of secondary metabolite production in Penicillium species.</title>
        <authorList>
            <person name="Nielsen J.C."/>
            <person name="Grijseels S."/>
            <person name="Prigent S."/>
            <person name="Ji B."/>
            <person name="Dainat J."/>
            <person name="Nielsen K.F."/>
            <person name="Frisvad J.C."/>
            <person name="Workman M."/>
            <person name="Nielsen J."/>
        </authorList>
    </citation>
    <scope>NUCLEOTIDE SEQUENCE [LARGE SCALE GENOMIC DNA]</scope>
    <source>
        <strain evidence="2">IBT 31811</strain>
    </source>
</reference>
<accession>A0A1V6PMS5</accession>
<dbReference type="EMBL" id="MDYN01000094">
    <property type="protein sequence ID" value="OQD78047.1"/>
    <property type="molecule type" value="Genomic_DNA"/>
</dbReference>
<name>A0A1V6PMS5_9EURO</name>